<name>A0A9P6SQ48_9FUNG</name>
<dbReference type="AlphaFoldDB" id="A0A9P6SQ48"/>
<feature type="transmembrane region" description="Helical" evidence="2">
    <location>
        <begin position="124"/>
        <end position="144"/>
    </location>
</feature>
<accession>A0A9P6SQ48</accession>
<proteinExistence type="predicted"/>
<feature type="compositionally biased region" description="Polar residues" evidence="1">
    <location>
        <begin position="185"/>
        <end position="199"/>
    </location>
</feature>
<evidence type="ECO:0000256" key="2">
    <source>
        <dbReference type="SAM" id="Phobius"/>
    </source>
</evidence>
<feature type="transmembrane region" description="Helical" evidence="2">
    <location>
        <begin position="53"/>
        <end position="72"/>
    </location>
</feature>
<keyword evidence="2" id="KW-0472">Membrane</keyword>
<evidence type="ECO:0000313" key="4">
    <source>
        <dbReference type="Proteomes" id="UP000749646"/>
    </source>
</evidence>
<dbReference type="Proteomes" id="UP000749646">
    <property type="component" value="Unassembled WGS sequence"/>
</dbReference>
<feature type="non-terminal residue" evidence="3">
    <location>
        <position position="1"/>
    </location>
</feature>
<dbReference type="EMBL" id="JAAAHW010003161">
    <property type="protein sequence ID" value="KAF9987690.1"/>
    <property type="molecule type" value="Genomic_DNA"/>
</dbReference>
<evidence type="ECO:0000256" key="1">
    <source>
        <dbReference type="SAM" id="MobiDB-lite"/>
    </source>
</evidence>
<reference evidence="3" key="1">
    <citation type="journal article" date="2020" name="Fungal Divers.">
        <title>Resolving the Mortierellaceae phylogeny through synthesis of multi-gene phylogenetics and phylogenomics.</title>
        <authorList>
            <person name="Vandepol N."/>
            <person name="Liber J."/>
            <person name="Desiro A."/>
            <person name="Na H."/>
            <person name="Kennedy M."/>
            <person name="Barry K."/>
            <person name="Grigoriev I.V."/>
            <person name="Miller A.N."/>
            <person name="O'Donnell K."/>
            <person name="Stajich J.E."/>
            <person name="Bonito G."/>
        </authorList>
    </citation>
    <scope>NUCLEOTIDE SEQUENCE</scope>
    <source>
        <strain evidence="3">MES-2147</strain>
    </source>
</reference>
<keyword evidence="4" id="KW-1185">Reference proteome</keyword>
<feature type="region of interest" description="Disordered" evidence="1">
    <location>
        <begin position="164"/>
        <end position="217"/>
    </location>
</feature>
<gene>
    <name evidence="3" type="ORF">BGZ65_002320</name>
</gene>
<protein>
    <submittedName>
        <fullName evidence="3">Uncharacterized protein</fullName>
    </submittedName>
</protein>
<sequence>MLCHIVTVAKMVRLAMLSSRFDTGLSQLSSDARMRISTTMQAKRLLRGQWRPALMLGTVMVLLTVFWLFYFVDAHRLVEMTPTSAWLREWIVCVSTYSAQGKTPDETQSICAAGAASYLPSIPWFTAAEMLLAIIGIVVALVFISKSEFWEEWAYLLTNLVKRGKAGGGSSKGRSSPQNDDMDGPTSSKVFHTTYQQPMEDQKDHSDSPALFRSNRL</sequence>
<dbReference type="OrthoDB" id="26203at2759"/>
<keyword evidence="2" id="KW-0812">Transmembrane</keyword>
<organism evidence="3 4">
    <name type="scientific">Modicella reniformis</name>
    <dbReference type="NCBI Taxonomy" id="1440133"/>
    <lineage>
        <taxon>Eukaryota</taxon>
        <taxon>Fungi</taxon>
        <taxon>Fungi incertae sedis</taxon>
        <taxon>Mucoromycota</taxon>
        <taxon>Mortierellomycotina</taxon>
        <taxon>Mortierellomycetes</taxon>
        <taxon>Mortierellales</taxon>
        <taxon>Mortierellaceae</taxon>
        <taxon>Modicella</taxon>
    </lineage>
</organism>
<comment type="caution">
    <text evidence="3">The sequence shown here is derived from an EMBL/GenBank/DDBJ whole genome shotgun (WGS) entry which is preliminary data.</text>
</comment>
<keyword evidence="2" id="KW-1133">Transmembrane helix</keyword>
<evidence type="ECO:0000313" key="3">
    <source>
        <dbReference type="EMBL" id="KAF9987690.1"/>
    </source>
</evidence>